<dbReference type="EMBL" id="MHIZ01000038">
    <property type="protein sequence ID" value="OGY59280.1"/>
    <property type="molecule type" value="Genomic_DNA"/>
</dbReference>
<comment type="caution">
    <text evidence="2">The sequence shown here is derived from an EMBL/GenBank/DDBJ whole genome shotgun (WGS) entry which is preliminary data.</text>
</comment>
<evidence type="ECO:0000313" key="2">
    <source>
        <dbReference type="EMBL" id="OGY59280.1"/>
    </source>
</evidence>
<dbReference type="Pfam" id="PF07352">
    <property type="entry name" value="Phage_Mu_Gam"/>
    <property type="match status" value="1"/>
</dbReference>
<keyword evidence="1" id="KW-0175">Coiled coil</keyword>
<evidence type="ECO:0000313" key="3">
    <source>
        <dbReference type="Proteomes" id="UP000178808"/>
    </source>
</evidence>
<dbReference type="InterPro" id="IPR009951">
    <property type="entry name" value="Host-nuc_inhib_Gam"/>
</dbReference>
<name>A0A1G1Z5U8_9BACT</name>
<gene>
    <name evidence="2" type="ORF">A3I31_01385</name>
</gene>
<accession>A0A1G1Z5U8</accession>
<dbReference type="SUPFAM" id="SSF161266">
    <property type="entry name" value="Gam-like"/>
    <property type="match status" value="1"/>
</dbReference>
<reference evidence="2 3" key="1">
    <citation type="journal article" date="2016" name="Nat. Commun.">
        <title>Thousands of microbial genomes shed light on interconnected biogeochemical processes in an aquifer system.</title>
        <authorList>
            <person name="Anantharaman K."/>
            <person name="Brown C.T."/>
            <person name="Hug L.A."/>
            <person name="Sharon I."/>
            <person name="Castelle C.J."/>
            <person name="Probst A.J."/>
            <person name="Thomas B.C."/>
            <person name="Singh A."/>
            <person name="Wilkins M.J."/>
            <person name="Karaoz U."/>
            <person name="Brodie E.L."/>
            <person name="Williams K.H."/>
            <person name="Hubbard S.S."/>
            <person name="Banfield J.F."/>
        </authorList>
    </citation>
    <scope>NUCLEOTIDE SEQUENCE [LARGE SCALE GENOMIC DNA]</scope>
</reference>
<sequence length="184" mass="21710">MEFGTLGSPQSFQDLEKLVFSIRLCSEEILRAEREYAQNIAQLESEKQEEIESWKEKIKEFGLIIHAYASKNRDELTHHGERKTILFSKHGSIGWKKSFSRLETDSSWKNVLSRIKRYFSQKEQRHFLRVKEEVNKQALLRADESIREKAGVRIIFGKEYFFVNPSKLDKKIAEDIQELLRVTS</sequence>
<proteinExistence type="predicted"/>
<dbReference type="AlphaFoldDB" id="A0A1G1Z5U8"/>
<dbReference type="Gene3D" id="1.20.5.170">
    <property type="match status" value="1"/>
</dbReference>
<dbReference type="GO" id="GO:0003690">
    <property type="term" value="F:double-stranded DNA binding"/>
    <property type="evidence" value="ECO:0007669"/>
    <property type="project" value="InterPro"/>
</dbReference>
<organism evidence="2 3">
    <name type="scientific">Candidatus Colwellbacteria bacterium RIFCSPLOWO2_02_FULL_44_20b</name>
    <dbReference type="NCBI Taxonomy" id="1797691"/>
    <lineage>
        <taxon>Bacteria</taxon>
        <taxon>Candidatus Colwelliibacteriota</taxon>
    </lineage>
</organism>
<dbReference type="GO" id="GO:0042262">
    <property type="term" value="P:DNA protection"/>
    <property type="evidence" value="ECO:0007669"/>
    <property type="project" value="InterPro"/>
</dbReference>
<evidence type="ECO:0000256" key="1">
    <source>
        <dbReference type="SAM" id="Coils"/>
    </source>
</evidence>
<dbReference type="Proteomes" id="UP000178808">
    <property type="component" value="Unassembled WGS sequence"/>
</dbReference>
<protein>
    <submittedName>
        <fullName evidence="2">Uncharacterized protein</fullName>
    </submittedName>
</protein>
<feature type="coiled-coil region" evidence="1">
    <location>
        <begin position="26"/>
        <end position="53"/>
    </location>
</feature>